<dbReference type="PROSITE" id="PS51186">
    <property type="entry name" value="GNAT"/>
    <property type="match status" value="1"/>
</dbReference>
<dbReference type="Gene3D" id="3.40.630.30">
    <property type="match status" value="1"/>
</dbReference>
<dbReference type="PANTHER" id="PTHR43792">
    <property type="entry name" value="GNAT FAMILY, PUTATIVE (AFU_ORTHOLOGUE AFUA_3G00765)-RELATED-RELATED"/>
    <property type="match status" value="1"/>
</dbReference>
<evidence type="ECO:0000259" key="1">
    <source>
        <dbReference type="PROSITE" id="PS51186"/>
    </source>
</evidence>
<evidence type="ECO:0000313" key="2">
    <source>
        <dbReference type="EMBL" id="GLZ79081.1"/>
    </source>
</evidence>
<dbReference type="InterPro" id="IPR000182">
    <property type="entry name" value="GNAT_dom"/>
</dbReference>
<comment type="caution">
    <text evidence="2">The sequence shown here is derived from an EMBL/GenBank/DDBJ whole genome shotgun (WGS) entry which is preliminary data.</text>
</comment>
<dbReference type="Proteomes" id="UP001165079">
    <property type="component" value="Unassembled WGS sequence"/>
</dbReference>
<dbReference type="GO" id="GO:0016747">
    <property type="term" value="F:acyltransferase activity, transferring groups other than amino-acyl groups"/>
    <property type="evidence" value="ECO:0007669"/>
    <property type="project" value="InterPro"/>
</dbReference>
<dbReference type="EMBL" id="BSTX01000002">
    <property type="protein sequence ID" value="GLZ79081.1"/>
    <property type="molecule type" value="Genomic_DNA"/>
</dbReference>
<dbReference type="SUPFAM" id="SSF55729">
    <property type="entry name" value="Acyl-CoA N-acyltransferases (Nat)"/>
    <property type="match status" value="1"/>
</dbReference>
<feature type="domain" description="N-acetyltransferase" evidence="1">
    <location>
        <begin position="10"/>
        <end position="168"/>
    </location>
</feature>
<reference evidence="2" key="1">
    <citation type="submission" date="2023-03" db="EMBL/GenBank/DDBJ databases">
        <title>Actinorhabdospora filicis NBRC 111898.</title>
        <authorList>
            <person name="Ichikawa N."/>
            <person name="Sato H."/>
            <person name="Tonouchi N."/>
        </authorList>
    </citation>
    <scope>NUCLEOTIDE SEQUENCE</scope>
    <source>
        <strain evidence="2">NBRC 111898</strain>
    </source>
</reference>
<dbReference type="InterPro" id="IPR016181">
    <property type="entry name" value="Acyl_CoA_acyltransferase"/>
</dbReference>
<proteinExistence type="predicted"/>
<organism evidence="2 3">
    <name type="scientific">Actinorhabdospora filicis</name>
    <dbReference type="NCBI Taxonomy" id="1785913"/>
    <lineage>
        <taxon>Bacteria</taxon>
        <taxon>Bacillati</taxon>
        <taxon>Actinomycetota</taxon>
        <taxon>Actinomycetes</taxon>
        <taxon>Micromonosporales</taxon>
        <taxon>Micromonosporaceae</taxon>
        <taxon>Actinorhabdospora</taxon>
    </lineage>
</organism>
<dbReference type="AlphaFoldDB" id="A0A9W6SNB9"/>
<gene>
    <name evidence="2" type="ORF">Afil01_38880</name>
</gene>
<protein>
    <submittedName>
        <fullName evidence="2">N-acetyltransferase</fullName>
    </submittedName>
</protein>
<sequence length="188" mass="21422">MTLRLRTERLDLRPFAATDLDEVHAYRRLPEVAAYLYTPVLSREQVAERLTERAGWTTLAGSGGVNLAVVLRDKDAVIGEVNLVWYSEDNRAAELGYVFHPAFAGHGYASEAAAEILRYAFEEAGLHRVVGRCDAENTASWRLMERLGMRREAHFVRNEIMPYSKDRDDPYVSELIYAMLGDEWRARA</sequence>
<evidence type="ECO:0000313" key="3">
    <source>
        <dbReference type="Proteomes" id="UP001165079"/>
    </source>
</evidence>
<dbReference type="RefSeq" id="WP_285664212.1">
    <property type="nucleotide sequence ID" value="NZ_BSTX01000002.1"/>
</dbReference>
<dbReference type="PANTHER" id="PTHR43792:SF1">
    <property type="entry name" value="N-ACETYLTRANSFERASE DOMAIN-CONTAINING PROTEIN"/>
    <property type="match status" value="1"/>
</dbReference>
<dbReference type="CDD" id="cd04301">
    <property type="entry name" value="NAT_SF"/>
    <property type="match status" value="1"/>
</dbReference>
<dbReference type="Pfam" id="PF13302">
    <property type="entry name" value="Acetyltransf_3"/>
    <property type="match status" value="1"/>
</dbReference>
<name>A0A9W6SNB9_9ACTN</name>
<accession>A0A9W6SNB9</accession>
<dbReference type="InterPro" id="IPR051531">
    <property type="entry name" value="N-acetyltransferase"/>
</dbReference>
<keyword evidence="3" id="KW-1185">Reference proteome</keyword>